<reference evidence="1" key="2">
    <citation type="journal article" date="2021" name="PeerJ">
        <title>Extensive microbial diversity within the chicken gut microbiome revealed by metagenomics and culture.</title>
        <authorList>
            <person name="Gilroy R."/>
            <person name="Ravi A."/>
            <person name="Getino M."/>
            <person name="Pursley I."/>
            <person name="Horton D.L."/>
            <person name="Alikhan N.F."/>
            <person name="Baker D."/>
            <person name="Gharbi K."/>
            <person name="Hall N."/>
            <person name="Watson M."/>
            <person name="Adriaenssens E.M."/>
            <person name="Foster-Nyarko E."/>
            <person name="Jarju S."/>
            <person name="Secka A."/>
            <person name="Antonio M."/>
            <person name="Oren A."/>
            <person name="Chaudhuri R.R."/>
            <person name="La Ragione R."/>
            <person name="Hildebrand F."/>
            <person name="Pallen M.J."/>
        </authorList>
    </citation>
    <scope>NUCLEOTIDE SEQUENCE</scope>
    <source>
        <strain evidence="1">11300</strain>
    </source>
</reference>
<organism evidence="1 2">
    <name type="scientific">Candidatus Fimisoma avicola</name>
    <dbReference type="NCBI Taxonomy" id="2840826"/>
    <lineage>
        <taxon>Bacteria</taxon>
        <taxon>Bacillati</taxon>
        <taxon>Bacillota</taxon>
        <taxon>Clostridia</taxon>
        <taxon>Eubacteriales</taxon>
        <taxon>Candidatus Fimisoma</taxon>
    </lineage>
</organism>
<evidence type="ECO:0000313" key="1">
    <source>
        <dbReference type="EMBL" id="HIU26897.1"/>
    </source>
</evidence>
<protein>
    <submittedName>
        <fullName evidence="1">Uncharacterized protein</fullName>
    </submittedName>
</protein>
<sequence>MIENMLEDYFAIKNSVDKEYSKIREESKFERISSKIFYCVTIASGLGMIICQLI</sequence>
<evidence type="ECO:0000313" key="2">
    <source>
        <dbReference type="Proteomes" id="UP000824091"/>
    </source>
</evidence>
<dbReference type="AlphaFoldDB" id="A0A9D1I2S7"/>
<reference evidence="1" key="1">
    <citation type="submission" date="2020-10" db="EMBL/GenBank/DDBJ databases">
        <authorList>
            <person name="Gilroy R."/>
        </authorList>
    </citation>
    <scope>NUCLEOTIDE SEQUENCE</scope>
    <source>
        <strain evidence="1">11300</strain>
    </source>
</reference>
<proteinExistence type="predicted"/>
<gene>
    <name evidence="1" type="ORF">IAD16_00770</name>
</gene>
<name>A0A9D1I2S7_9FIRM</name>
<comment type="caution">
    <text evidence="1">The sequence shown here is derived from an EMBL/GenBank/DDBJ whole genome shotgun (WGS) entry which is preliminary data.</text>
</comment>
<dbReference type="Proteomes" id="UP000824091">
    <property type="component" value="Unassembled WGS sequence"/>
</dbReference>
<accession>A0A9D1I2S7</accession>
<dbReference type="EMBL" id="DVMO01000009">
    <property type="protein sequence ID" value="HIU26897.1"/>
    <property type="molecule type" value="Genomic_DNA"/>
</dbReference>